<dbReference type="AlphaFoldDB" id="A0A1W1VDU8"/>
<evidence type="ECO:0000313" key="1">
    <source>
        <dbReference type="EMBL" id="SMB91548.1"/>
    </source>
</evidence>
<name>A0A1W1VDU8_9DEIO</name>
<evidence type="ECO:0000313" key="2">
    <source>
        <dbReference type="Proteomes" id="UP000192582"/>
    </source>
</evidence>
<organism evidence="1 2">
    <name type="scientific">Deinococcus hopiensis KR-140</name>
    <dbReference type="NCBI Taxonomy" id="695939"/>
    <lineage>
        <taxon>Bacteria</taxon>
        <taxon>Thermotogati</taxon>
        <taxon>Deinococcota</taxon>
        <taxon>Deinococci</taxon>
        <taxon>Deinococcales</taxon>
        <taxon>Deinococcaceae</taxon>
        <taxon>Deinococcus</taxon>
    </lineage>
</organism>
<protein>
    <submittedName>
        <fullName evidence="1">Uncharacterized protein</fullName>
    </submittedName>
</protein>
<reference evidence="1 2" key="1">
    <citation type="submission" date="2017-04" db="EMBL/GenBank/DDBJ databases">
        <authorList>
            <person name="Afonso C.L."/>
            <person name="Miller P.J."/>
            <person name="Scott M.A."/>
            <person name="Spackman E."/>
            <person name="Goraichik I."/>
            <person name="Dimitrov K.M."/>
            <person name="Suarez D.L."/>
            <person name="Swayne D.E."/>
        </authorList>
    </citation>
    <scope>NUCLEOTIDE SEQUENCE [LARGE SCALE GENOMIC DNA]</scope>
    <source>
        <strain evidence="1 2">KR-140</strain>
    </source>
</reference>
<sequence length="89" mass="9532">MWKSLLTALVDRITVIAAPFGADSALKSVPLPDASGRPPSRQLALGKAARVNIIPWKRLASELLAQAPADSHVNQRAVVETHLRIDSSV</sequence>
<dbReference type="EMBL" id="FWWU01000009">
    <property type="protein sequence ID" value="SMB91548.1"/>
    <property type="molecule type" value="Genomic_DNA"/>
</dbReference>
<accession>A0A1W1VDU8</accession>
<proteinExistence type="predicted"/>
<dbReference type="RefSeq" id="WP_084048709.1">
    <property type="nucleotide sequence ID" value="NZ_FWWU01000009.1"/>
</dbReference>
<dbReference type="Proteomes" id="UP000192582">
    <property type="component" value="Unassembled WGS sequence"/>
</dbReference>
<keyword evidence="2" id="KW-1185">Reference proteome</keyword>
<gene>
    <name evidence="1" type="ORF">SAMN00790413_01183</name>
</gene>